<name>A0A5D4SXQ3_9BACI</name>
<dbReference type="OrthoDB" id="2614098at2"/>
<evidence type="ECO:0000313" key="3">
    <source>
        <dbReference type="EMBL" id="TYS67739.1"/>
    </source>
</evidence>
<evidence type="ECO:0000256" key="1">
    <source>
        <dbReference type="ARBA" id="ARBA00022729"/>
    </source>
</evidence>
<protein>
    <recommendedName>
        <fullName evidence="5">Beta-lactamase-inhibitor-like PepSY-like domain-containing protein</fullName>
    </recommendedName>
</protein>
<gene>
    <name evidence="3" type="ORF">FZC76_14340</name>
</gene>
<proteinExistence type="predicted"/>
<keyword evidence="1 2" id="KW-0732">Signal</keyword>
<feature type="chain" id="PRO_5038510176" description="Beta-lactamase-inhibitor-like PepSY-like domain-containing protein" evidence="2">
    <location>
        <begin position="21"/>
        <end position="146"/>
    </location>
</feature>
<evidence type="ECO:0000256" key="2">
    <source>
        <dbReference type="SAM" id="SignalP"/>
    </source>
</evidence>
<dbReference type="PROSITE" id="PS51257">
    <property type="entry name" value="PROKAR_LIPOPROTEIN"/>
    <property type="match status" value="1"/>
</dbReference>
<dbReference type="EMBL" id="VTEV01000005">
    <property type="protein sequence ID" value="TYS67739.1"/>
    <property type="molecule type" value="Genomic_DNA"/>
</dbReference>
<accession>A0A5D4SXQ3</accession>
<organism evidence="3 4">
    <name type="scientific">Sutcliffiella horikoshii</name>
    <dbReference type="NCBI Taxonomy" id="79883"/>
    <lineage>
        <taxon>Bacteria</taxon>
        <taxon>Bacillati</taxon>
        <taxon>Bacillota</taxon>
        <taxon>Bacilli</taxon>
        <taxon>Bacillales</taxon>
        <taxon>Bacillaceae</taxon>
        <taxon>Sutcliffiella</taxon>
    </lineage>
</organism>
<dbReference type="Proteomes" id="UP000322524">
    <property type="component" value="Unassembled WGS sequence"/>
</dbReference>
<dbReference type="RefSeq" id="WP_148988848.1">
    <property type="nucleotide sequence ID" value="NZ_VTEV01000005.1"/>
</dbReference>
<feature type="signal peptide" evidence="2">
    <location>
        <begin position="1"/>
        <end position="20"/>
    </location>
</feature>
<reference evidence="3 4" key="1">
    <citation type="submission" date="2019-08" db="EMBL/GenBank/DDBJ databases">
        <title>Bacillus genomes from the desert of Cuatro Cienegas, Coahuila.</title>
        <authorList>
            <person name="Olmedo-Alvarez G."/>
        </authorList>
    </citation>
    <scope>NUCLEOTIDE SEQUENCE [LARGE SCALE GENOMIC DNA]</scope>
    <source>
        <strain evidence="3 4">CH28_1T</strain>
    </source>
</reference>
<evidence type="ECO:0008006" key="5">
    <source>
        <dbReference type="Google" id="ProtNLM"/>
    </source>
</evidence>
<comment type="caution">
    <text evidence="3">The sequence shown here is derived from an EMBL/GenBank/DDBJ whole genome shotgun (WGS) entry which is preliminary data.</text>
</comment>
<dbReference type="Pfam" id="PF08139">
    <property type="entry name" value="LPAM_1"/>
    <property type="match status" value="1"/>
</dbReference>
<dbReference type="InterPro" id="IPR012640">
    <property type="entry name" value="Membr_lipoprot_lipid_attach_CS"/>
</dbReference>
<sequence>MKKIIIVLFSYAILTGCSYSASTLSYLNVDPEDLSEEIQSYFQSVREENGVHLYFDEENNSMFVYLNASNVAQGDHAETFTDFDVESQEDTLHLLYNSEKTPDISSTSSIHSIIYKVNLNQEYEGVKLFHNGDEASFRSISGDKEE</sequence>
<dbReference type="AlphaFoldDB" id="A0A5D4SXQ3"/>
<evidence type="ECO:0000313" key="4">
    <source>
        <dbReference type="Proteomes" id="UP000322524"/>
    </source>
</evidence>